<dbReference type="SMART" id="SM00490">
    <property type="entry name" value="HELICc"/>
    <property type="match status" value="1"/>
</dbReference>
<dbReference type="PROSITE" id="PS51192">
    <property type="entry name" value="HELICASE_ATP_BIND_1"/>
    <property type="match status" value="1"/>
</dbReference>
<evidence type="ECO:0000256" key="6">
    <source>
        <dbReference type="ARBA" id="ARBA00022801"/>
    </source>
</evidence>
<dbReference type="InterPro" id="IPR006483">
    <property type="entry name" value="CRISPR-assoc_Cas3_HD"/>
</dbReference>
<evidence type="ECO:0000259" key="12">
    <source>
        <dbReference type="PROSITE" id="PS51459"/>
    </source>
</evidence>
<dbReference type="Pfam" id="PF18019">
    <property type="entry name" value="Cas3_HD"/>
    <property type="match status" value="1"/>
</dbReference>
<protein>
    <recommendedName>
        <fullName evidence="16">CRISPR-associated helicase Cas3</fullName>
    </recommendedName>
</protein>
<dbReference type="Pfam" id="PF02661">
    <property type="entry name" value="Fic"/>
    <property type="match status" value="1"/>
</dbReference>
<evidence type="ECO:0000256" key="4">
    <source>
        <dbReference type="ARBA" id="ARBA00022723"/>
    </source>
</evidence>
<dbReference type="InterPro" id="IPR050547">
    <property type="entry name" value="DEAD_box_RNA_helicases"/>
</dbReference>
<evidence type="ECO:0000256" key="10">
    <source>
        <dbReference type="SAM" id="MobiDB-lite"/>
    </source>
</evidence>
<evidence type="ECO:0000313" key="14">
    <source>
        <dbReference type="EMBL" id="GAA1793286.1"/>
    </source>
</evidence>
<dbReference type="InterPro" id="IPR041372">
    <property type="entry name" value="Cas3_C"/>
</dbReference>
<dbReference type="Gene3D" id="3.40.50.300">
    <property type="entry name" value="P-loop containing nucleotide triphosphate hydrolases"/>
    <property type="match status" value="2"/>
</dbReference>
<feature type="domain" description="Fido" evidence="12">
    <location>
        <begin position="134"/>
        <end position="289"/>
    </location>
</feature>
<dbReference type="SUPFAM" id="SSF140931">
    <property type="entry name" value="Fic-like"/>
    <property type="match status" value="1"/>
</dbReference>
<evidence type="ECO:0000256" key="2">
    <source>
        <dbReference type="ARBA" id="ARBA00009046"/>
    </source>
</evidence>
<dbReference type="PROSITE" id="PS51643">
    <property type="entry name" value="HD_CAS3"/>
    <property type="match status" value="1"/>
</dbReference>
<sequence>MGTYQGGFWPGSGGTRAARASGVYGAYIPHRLHDLSFALTSDNESLLREAEGAVARMDESLNAPIAGISPLLRGWKAVASSWIEGIVPGAQQIALAGLALDEDIRGVSDSARSVANNLLVIREMARRWTEEPTLRVSDLVAAQSALFPDRPRLHGIRTAQNWIGGSSHNPLTAVFVPPPPEQVERLLVDLLAFAESRAMSPLVQAGILHAQFETIHPFADGNGRVGRALIQATHARRGRHQAVPLPISLVLLTRTDEYMAGLERFRFEGPPTSFEADRAVNGWLDVFLRATVDAAHQAQEIASDVATLRDEWDRRLTQLRQSEGKRAKPRGDAAVLRILDTITQAPAMTTETAERLLGIGPVPANAAFRELADAGIVTRRSDQARALYVAPDVVEFLDVSQRRLASVHFDTAQTPPSRPVPELPQARAVAAPTPSFSEAADSVWAKTNKDAGTWMPLTRHLTDSAAVAALLWDQWLAPNVRRVISRGLPNGDLDGRLLVTWLAGVHDIGKASPGFAVKARMTRGYDDLLDRMARHGLTCPPYAVGGGIKLPPHCRIGQAFVTDWLERRHGLHRDIARTYALPVGMHHGVPPTWGELEDLRLRREWTGADVPAWAAVQDELLTVLATITGAEARFAQWSTVPLSPEAQVLVSAVIVVADWLASDDMRFPHQDATPSPERARRARIGHDLRSPLRLRIDDANAEALMRRRFPEVGATPTAVQVEAVRIAREVTEPSLLLIESPTGSGKTEAALLAAEVLAARFGCGGVFVALPTMATSDAMFERVHAWTGHLDTTDPSTIFLAHGKARLNESYRGIGPGARITGINAAEREFGDLDDVREAAIVSSWLNGRRRGVLANIVVGTIDQALFGGLKSRFVALRHLGLAGKVVIVDEVHAADDYMRTYLVRVLEWLGAFGTPVILLSATLPPAQRRELVAAYAKGRQRGVPRQLDAPGYPQITVQNDHTEVRAVPWDGERRQLRIERLQQDCLIRTVTDAVEAGSVVVVVRNTVAAAQETYSSLEAALGDRVTLIHSRFLASDRADRERSLRDQLGPPRPGRERPWGLAVVGTQVLEQSLDIDADLMVTDLAPLDLLLQRAGRLHRHRRGDGEVDRPANSRRPRLLVMGSPDPKYTDPPELDPGSRAVYGESRLLRAAAVLAPHLAGIDICLPDDVPVLVGAAYDPDMPPVPGWRREWERAESDAATRRDQQTRRAKTFLLGGPRASDVLMEWLAGRAGDSENDEKTVGHAQVRDSEDGLEVIVVQQTQGTTRLLPFGTPFPHANLGHVLLSAPPDDLALTAANSTIRLPQAMTTPWLIDRVISELEALGRDFVGWQRSPLLEKQLILPLDDNLEASVAGWHLRYDRDLGLVTTREATP</sequence>
<dbReference type="InterPro" id="IPR003812">
    <property type="entry name" value="Fido"/>
</dbReference>
<evidence type="ECO:0000313" key="15">
    <source>
        <dbReference type="Proteomes" id="UP001499938"/>
    </source>
</evidence>
<keyword evidence="4" id="KW-0479">Metal-binding</keyword>
<dbReference type="CDD" id="cd09641">
    <property type="entry name" value="Cas3''_I"/>
    <property type="match status" value="1"/>
</dbReference>
<evidence type="ECO:0000259" key="11">
    <source>
        <dbReference type="PROSITE" id="PS51192"/>
    </source>
</evidence>
<evidence type="ECO:0000256" key="1">
    <source>
        <dbReference type="ARBA" id="ARBA00006847"/>
    </source>
</evidence>
<evidence type="ECO:0008006" key="16">
    <source>
        <dbReference type="Google" id="ProtNLM"/>
    </source>
</evidence>
<name>A0ABN2LLZ4_9MICO</name>
<dbReference type="InterPro" id="IPR001650">
    <property type="entry name" value="Helicase_C-like"/>
</dbReference>
<dbReference type="Pfam" id="PF22590">
    <property type="entry name" value="Cas3-like_C_2"/>
    <property type="match status" value="1"/>
</dbReference>
<dbReference type="PROSITE" id="PS51459">
    <property type="entry name" value="FIDO"/>
    <property type="match status" value="1"/>
</dbReference>
<feature type="domain" description="Helicase ATP-binding" evidence="11">
    <location>
        <begin position="727"/>
        <end position="942"/>
    </location>
</feature>
<evidence type="ECO:0000256" key="3">
    <source>
        <dbReference type="ARBA" id="ARBA00022722"/>
    </source>
</evidence>
<dbReference type="Gene3D" id="1.10.3290.10">
    <property type="entry name" value="Fido-like domain"/>
    <property type="match status" value="1"/>
</dbReference>
<dbReference type="PANTHER" id="PTHR47963">
    <property type="entry name" value="DEAD-BOX ATP-DEPENDENT RNA HELICASE 47, MITOCHONDRIAL"/>
    <property type="match status" value="1"/>
</dbReference>
<keyword evidence="5" id="KW-0547">Nucleotide-binding</keyword>
<dbReference type="PANTHER" id="PTHR47963:SF9">
    <property type="entry name" value="CRISPR-ASSOCIATED ENDONUCLEASE_HELICASE CAS3"/>
    <property type="match status" value="1"/>
</dbReference>
<dbReference type="NCBIfam" id="TIGR01587">
    <property type="entry name" value="cas3_core"/>
    <property type="match status" value="1"/>
</dbReference>
<feature type="domain" description="HD Cas3-type" evidence="13">
    <location>
        <begin position="450"/>
        <end position="660"/>
    </location>
</feature>
<dbReference type="InterPro" id="IPR036597">
    <property type="entry name" value="Fido-like_dom_sf"/>
</dbReference>
<gene>
    <name evidence="14" type="ORF">GCM10009811_17560</name>
</gene>
<organism evidence="14 15">
    <name type="scientific">Nostocoides veronense</name>
    <dbReference type="NCBI Taxonomy" id="330836"/>
    <lineage>
        <taxon>Bacteria</taxon>
        <taxon>Bacillati</taxon>
        <taxon>Actinomycetota</taxon>
        <taxon>Actinomycetes</taxon>
        <taxon>Micrococcales</taxon>
        <taxon>Intrasporangiaceae</taxon>
        <taxon>Nostocoides</taxon>
    </lineage>
</organism>
<dbReference type="InterPro" id="IPR054712">
    <property type="entry name" value="Cas3-like_dom"/>
</dbReference>
<dbReference type="NCBIfam" id="TIGR01596">
    <property type="entry name" value="cas3_HD"/>
    <property type="match status" value="1"/>
</dbReference>
<dbReference type="InterPro" id="IPR038257">
    <property type="entry name" value="CRISPR-assoc_Cas3_HD_sf"/>
</dbReference>
<evidence type="ECO:0000256" key="7">
    <source>
        <dbReference type="ARBA" id="ARBA00022806"/>
    </source>
</evidence>
<evidence type="ECO:0000256" key="9">
    <source>
        <dbReference type="ARBA" id="ARBA00023118"/>
    </source>
</evidence>
<accession>A0ABN2LLZ4</accession>
<reference evidence="14 15" key="1">
    <citation type="journal article" date="2019" name="Int. J. Syst. Evol. Microbiol.">
        <title>The Global Catalogue of Microorganisms (GCM) 10K type strain sequencing project: providing services to taxonomists for standard genome sequencing and annotation.</title>
        <authorList>
            <consortium name="The Broad Institute Genomics Platform"/>
            <consortium name="The Broad Institute Genome Sequencing Center for Infectious Disease"/>
            <person name="Wu L."/>
            <person name="Ma J."/>
        </authorList>
    </citation>
    <scope>NUCLEOTIDE SEQUENCE [LARGE SCALE GENOMIC DNA]</scope>
    <source>
        <strain evidence="14 15">JCM 15592</strain>
    </source>
</reference>
<dbReference type="CDD" id="cd17930">
    <property type="entry name" value="DEXHc_cas3"/>
    <property type="match status" value="1"/>
</dbReference>
<dbReference type="InterPro" id="IPR014001">
    <property type="entry name" value="Helicase_ATP-bd"/>
</dbReference>
<evidence type="ECO:0000256" key="8">
    <source>
        <dbReference type="ARBA" id="ARBA00022840"/>
    </source>
</evidence>
<dbReference type="RefSeq" id="WP_344083706.1">
    <property type="nucleotide sequence ID" value="NZ_BAAAPO010000026.1"/>
</dbReference>
<dbReference type="SMART" id="SM00487">
    <property type="entry name" value="DEXDc"/>
    <property type="match status" value="1"/>
</dbReference>
<keyword evidence="7" id="KW-0347">Helicase</keyword>
<keyword evidence="3" id="KW-0540">Nuclease</keyword>
<keyword evidence="8" id="KW-0067">ATP-binding</keyword>
<dbReference type="Pfam" id="PF18395">
    <property type="entry name" value="Cas3_C"/>
    <property type="match status" value="1"/>
</dbReference>
<evidence type="ECO:0000256" key="5">
    <source>
        <dbReference type="ARBA" id="ARBA00022741"/>
    </source>
</evidence>
<keyword evidence="15" id="KW-1185">Reference proteome</keyword>
<dbReference type="EMBL" id="BAAAPO010000026">
    <property type="protein sequence ID" value="GAA1793286.1"/>
    <property type="molecule type" value="Genomic_DNA"/>
</dbReference>
<dbReference type="SUPFAM" id="SSF52540">
    <property type="entry name" value="P-loop containing nucleoside triphosphate hydrolases"/>
    <property type="match status" value="1"/>
</dbReference>
<comment type="similarity">
    <text evidence="2">In the central section; belongs to the CRISPR-associated helicase Cas3 family.</text>
</comment>
<dbReference type="InterPro" id="IPR006474">
    <property type="entry name" value="Helicase_Cas3_CRISPR-ass_core"/>
</dbReference>
<keyword evidence="9" id="KW-0051">Antiviral defense</keyword>
<proteinExistence type="inferred from homology"/>
<dbReference type="InterPro" id="IPR027417">
    <property type="entry name" value="P-loop_NTPase"/>
</dbReference>
<evidence type="ECO:0000259" key="13">
    <source>
        <dbReference type="PROSITE" id="PS51643"/>
    </source>
</evidence>
<comment type="similarity">
    <text evidence="1">In the N-terminal section; belongs to the CRISPR-associated nuclease Cas3-HD family.</text>
</comment>
<keyword evidence="6" id="KW-0378">Hydrolase</keyword>
<feature type="region of interest" description="Disordered" evidence="10">
    <location>
        <begin position="1100"/>
        <end position="1137"/>
    </location>
</feature>
<dbReference type="Gene3D" id="1.10.3210.30">
    <property type="match status" value="1"/>
</dbReference>
<dbReference type="Proteomes" id="UP001499938">
    <property type="component" value="Unassembled WGS sequence"/>
</dbReference>
<comment type="caution">
    <text evidence="14">The sequence shown here is derived from an EMBL/GenBank/DDBJ whole genome shotgun (WGS) entry which is preliminary data.</text>
</comment>